<proteinExistence type="predicted"/>
<dbReference type="GO" id="GO:0006633">
    <property type="term" value="P:fatty acid biosynthetic process"/>
    <property type="evidence" value="ECO:0007669"/>
    <property type="project" value="TreeGrafter"/>
</dbReference>
<feature type="domain" description="Polyketide synthase dimerisation element" evidence="4">
    <location>
        <begin position="117"/>
        <end position="158"/>
    </location>
</feature>
<sequence length="308" mass="34966">HVREAVRFADGVAALHGEGVTRFVELGPDGVLSAMVRQCVESAVVIPALRADRDESDALLTALATAYVNGAPVSWSALMAGQAVHRVDLPTYAFQRQRFWLDPAVETASAAVDGEFAAFWEAVDAEDLAGLASGLRLEGDAPLSVVVPALSAWRRRRRAESVVDGWCYRVVWEPLSGPGSGVGRVRVWGRWWGVGWWCRRLLVVMVVWWVRCGVRVLRWWSWFWVLGWIGLVWWSGWVGWVRLLVWCRCWGWVGWMLGVLGFLGLMRVLGRVVLLGWRVWVVGLMVWVGWWCWFRGWWMWGGVFRCGV</sequence>
<dbReference type="Gene3D" id="3.40.366.10">
    <property type="entry name" value="Malonyl-Coenzyme A Acyl Carrier Protein, domain 2"/>
    <property type="match status" value="1"/>
</dbReference>
<dbReference type="InterPro" id="IPR016035">
    <property type="entry name" value="Acyl_Trfase/lysoPLipase"/>
</dbReference>
<dbReference type="PANTHER" id="PTHR43775:SF51">
    <property type="entry name" value="INACTIVE PHENOLPHTHIOCEROL SYNTHESIS POLYKETIDE SYNTHASE TYPE I PKS1-RELATED"/>
    <property type="match status" value="1"/>
</dbReference>
<dbReference type="InterPro" id="IPR050091">
    <property type="entry name" value="PKS_NRPS_Biosynth_Enz"/>
</dbReference>
<dbReference type="Pfam" id="PF18369">
    <property type="entry name" value="PKS_DE"/>
    <property type="match status" value="1"/>
</dbReference>
<keyword evidence="1" id="KW-0808">Transferase</keyword>
<dbReference type="GO" id="GO:0004312">
    <property type="term" value="F:fatty acid synthase activity"/>
    <property type="evidence" value="ECO:0007669"/>
    <property type="project" value="TreeGrafter"/>
</dbReference>
<comment type="caution">
    <text evidence="5">The sequence shown here is derived from an EMBL/GenBank/DDBJ whole genome shotgun (WGS) entry which is preliminary data.</text>
</comment>
<dbReference type="RefSeq" id="WP_282699222.1">
    <property type="nucleotide sequence ID" value="NZ_JABXJJ020000094.1"/>
</dbReference>
<keyword evidence="3" id="KW-0472">Membrane</keyword>
<reference evidence="5" key="1">
    <citation type="submission" date="2023-05" db="EMBL/GenBank/DDBJ databases">
        <title>Streptantibioticus silvisoli sp. nov., acidotolerant actinomycetes 1 from pine litter.</title>
        <authorList>
            <person name="Swiecimska M."/>
            <person name="Golinska P."/>
            <person name="Sangal V."/>
            <person name="Wachnowicz B."/>
            <person name="Goodfellow M."/>
        </authorList>
    </citation>
    <scope>NUCLEOTIDE SEQUENCE</scope>
    <source>
        <strain evidence="5">SL13</strain>
    </source>
</reference>
<dbReference type="Gene3D" id="3.30.70.3290">
    <property type="match status" value="1"/>
</dbReference>
<evidence type="ECO:0000256" key="3">
    <source>
        <dbReference type="SAM" id="Phobius"/>
    </source>
</evidence>
<dbReference type="PANTHER" id="PTHR43775">
    <property type="entry name" value="FATTY ACID SYNTHASE"/>
    <property type="match status" value="1"/>
</dbReference>
<feature type="transmembrane region" description="Helical" evidence="3">
    <location>
        <begin position="275"/>
        <end position="294"/>
    </location>
</feature>
<protein>
    <recommendedName>
        <fullName evidence="4">Polyketide synthase dimerisation element domain-containing protein</fullName>
    </recommendedName>
</protein>
<keyword evidence="3" id="KW-1133">Transmembrane helix</keyword>
<keyword evidence="2" id="KW-0511">Multifunctional enzyme</keyword>
<gene>
    <name evidence="5" type="ORF">POF50_035230</name>
</gene>
<accession>A0AA90HD97</accession>
<evidence type="ECO:0000259" key="4">
    <source>
        <dbReference type="Pfam" id="PF18369"/>
    </source>
</evidence>
<dbReference type="SUPFAM" id="SSF52151">
    <property type="entry name" value="FabD/lysophospholipase-like"/>
    <property type="match status" value="1"/>
</dbReference>
<evidence type="ECO:0000313" key="5">
    <source>
        <dbReference type="EMBL" id="MDI5974539.1"/>
    </source>
</evidence>
<evidence type="ECO:0000256" key="2">
    <source>
        <dbReference type="ARBA" id="ARBA00023268"/>
    </source>
</evidence>
<organism evidence="5">
    <name type="scientific">Streptantibioticus silvisoli</name>
    <dbReference type="NCBI Taxonomy" id="2705255"/>
    <lineage>
        <taxon>Bacteria</taxon>
        <taxon>Bacillati</taxon>
        <taxon>Actinomycetota</taxon>
        <taxon>Actinomycetes</taxon>
        <taxon>Kitasatosporales</taxon>
        <taxon>Streptomycetaceae</taxon>
        <taxon>Streptantibioticus</taxon>
    </lineage>
</organism>
<keyword evidence="3" id="KW-0812">Transmembrane</keyword>
<feature type="transmembrane region" description="Helical" evidence="3">
    <location>
        <begin position="222"/>
        <end position="245"/>
    </location>
</feature>
<dbReference type="InterPro" id="IPR041618">
    <property type="entry name" value="PKS_DE"/>
</dbReference>
<feature type="non-terminal residue" evidence="5">
    <location>
        <position position="1"/>
    </location>
</feature>
<dbReference type="EMBL" id="JABXJJ020000094">
    <property type="protein sequence ID" value="MDI5974539.1"/>
    <property type="molecule type" value="Genomic_DNA"/>
</dbReference>
<evidence type="ECO:0000256" key="1">
    <source>
        <dbReference type="ARBA" id="ARBA00022679"/>
    </source>
</evidence>
<dbReference type="InterPro" id="IPR001227">
    <property type="entry name" value="Ac_transferase_dom_sf"/>
</dbReference>
<dbReference type="Gene3D" id="6.10.140.1830">
    <property type="match status" value="1"/>
</dbReference>
<dbReference type="AlphaFoldDB" id="A0AA90HD97"/>
<name>A0AA90HD97_9ACTN</name>
<feature type="transmembrane region" description="Helical" evidence="3">
    <location>
        <begin position="252"/>
        <end position="269"/>
    </location>
</feature>